<evidence type="ECO:0000256" key="5">
    <source>
        <dbReference type="RuleBase" id="RU003856"/>
    </source>
</evidence>
<keyword evidence="9" id="KW-1185">Reference proteome</keyword>
<gene>
    <name evidence="8" type="ORF">LUZ61_018309</name>
</gene>
<sequence>MGTIAKLSLSTSFAFLVVTMLSLILPMALARSHLPSHSHPHDLLSATAKQVRAWPCCDSCGACIETLPPLCQCLDLLSSCPPTCRRCVEEDQDPALSADPPRKYRCLDFITNLCEQTCTSTSILNQ</sequence>
<feature type="domain" description="Bowman-Birk serine protease inhibitors family" evidence="7">
    <location>
        <begin position="56"/>
        <end position="118"/>
    </location>
</feature>
<evidence type="ECO:0000256" key="2">
    <source>
        <dbReference type="ARBA" id="ARBA00022690"/>
    </source>
</evidence>
<dbReference type="CDD" id="cd00023">
    <property type="entry name" value="BBI"/>
    <property type="match status" value="1"/>
</dbReference>
<name>A0AAD6ELU2_9POAL</name>
<protein>
    <recommendedName>
        <fullName evidence="7">Bowman-Birk serine protease inhibitors family domain-containing protein</fullName>
    </recommendedName>
</protein>
<dbReference type="EMBL" id="JAMRDG010000002">
    <property type="protein sequence ID" value="KAJ3689145.1"/>
    <property type="molecule type" value="Genomic_DNA"/>
</dbReference>
<keyword evidence="4" id="KW-1015">Disulfide bond</keyword>
<comment type="caution">
    <text evidence="8">The sequence shown here is derived from an EMBL/GenBank/DDBJ whole genome shotgun (WGS) entry which is preliminary data.</text>
</comment>
<dbReference type="Pfam" id="PF00228">
    <property type="entry name" value="Bowman-Birk_leg"/>
    <property type="match status" value="1"/>
</dbReference>
<evidence type="ECO:0000259" key="7">
    <source>
        <dbReference type="SMART" id="SM00269"/>
    </source>
</evidence>
<keyword evidence="3 5" id="KW-0722">Serine protease inhibitor</keyword>
<dbReference type="SUPFAM" id="SSF57247">
    <property type="entry name" value="Bowman-Birk inhibitor, BBI"/>
    <property type="match status" value="1"/>
</dbReference>
<dbReference type="Proteomes" id="UP001210211">
    <property type="component" value="Unassembled WGS sequence"/>
</dbReference>
<evidence type="ECO:0000313" key="8">
    <source>
        <dbReference type="EMBL" id="KAJ3689145.1"/>
    </source>
</evidence>
<dbReference type="PANTHER" id="PTHR33479">
    <property type="entry name" value="BOWMAN-BIRK TYPE BRAN TRYPSIN INHIBITOR"/>
    <property type="match status" value="1"/>
</dbReference>
<feature type="chain" id="PRO_5041923134" description="Bowman-Birk serine protease inhibitors family domain-containing protein" evidence="6">
    <location>
        <begin position="31"/>
        <end position="126"/>
    </location>
</feature>
<reference evidence="8 9" key="1">
    <citation type="journal article" date="2022" name="Cell">
        <title>Repeat-based holocentromeres influence genome architecture and karyotype evolution.</title>
        <authorList>
            <person name="Hofstatter P.G."/>
            <person name="Thangavel G."/>
            <person name="Lux T."/>
            <person name="Neumann P."/>
            <person name="Vondrak T."/>
            <person name="Novak P."/>
            <person name="Zhang M."/>
            <person name="Costa L."/>
            <person name="Castellani M."/>
            <person name="Scott A."/>
            <person name="Toegelov H."/>
            <person name="Fuchs J."/>
            <person name="Mata-Sucre Y."/>
            <person name="Dias Y."/>
            <person name="Vanzela A.L.L."/>
            <person name="Huettel B."/>
            <person name="Almeida C.C.S."/>
            <person name="Simkova H."/>
            <person name="Souza G."/>
            <person name="Pedrosa-Harand A."/>
            <person name="Macas J."/>
            <person name="Mayer K.F.X."/>
            <person name="Houben A."/>
            <person name="Marques A."/>
        </authorList>
    </citation>
    <scope>NUCLEOTIDE SEQUENCE [LARGE SCALE GENOMIC DNA]</scope>
    <source>
        <strain evidence="8">RhyTen1mFocal</strain>
    </source>
</reference>
<keyword evidence="2 5" id="KW-0646">Protease inhibitor</keyword>
<proteinExistence type="inferred from homology"/>
<evidence type="ECO:0000256" key="4">
    <source>
        <dbReference type="ARBA" id="ARBA00023157"/>
    </source>
</evidence>
<dbReference type="InterPro" id="IPR000877">
    <property type="entry name" value="Prot_inh_BBI"/>
</dbReference>
<keyword evidence="6" id="KW-0732">Signal</keyword>
<dbReference type="Gene3D" id="2.10.69.10">
    <property type="entry name" value="Cysteine Protease (Bromelain) Inhibitor, subunit H"/>
    <property type="match status" value="1"/>
</dbReference>
<accession>A0AAD6ELU2</accession>
<dbReference type="PANTHER" id="PTHR33479:SF6">
    <property type="entry name" value="BOWMAN-BIRK SERINE PROTEASE INHIBITOR FAMILY PROTEIN, EXPRESSED"/>
    <property type="match status" value="1"/>
</dbReference>
<comment type="similarity">
    <text evidence="1 5">Belongs to the Bowman-Birk serine protease inhibitor family.</text>
</comment>
<evidence type="ECO:0000256" key="6">
    <source>
        <dbReference type="SAM" id="SignalP"/>
    </source>
</evidence>
<evidence type="ECO:0000256" key="3">
    <source>
        <dbReference type="ARBA" id="ARBA00022900"/>
    </source>
</evidence>
<evidence type="ECO:0000313" key="9">
    <source>
        <dbReference type="Proteomes" id="UP001210211"/>
    </source>
</evidence>
<evidence type="ECO:0000256" key="1">
    <source>
        <dbReference type="ARBA" id="ARBA00008506"/>
    </source>
</evidence>
<organism evidence="8 9">
    <name type="scientific">Rhynchospora tenuis</name>
    <dbReference type="NCBI Taxonomy" id="198213"/>
    <lineage>
        <taxon>Eukaryota</taxon>
        <taxon>Viridiplantae</taxon>
        <taxon>Streptophyta</taxon>
        <taxon>Embryophyta</taxon>
        <taxon>Tracheophyta</taxon>
        <taxon>Spermatophyta</taxon>
        <taxon>Magnoliopsida</taxon>
        <taxon>Liliopsida</taxon>
        <taxon>Poales</taxon>
        <taxon>Cyperaceae</taxon>
        <taxon>Cyperoideae</taxon>
        <taxon>Rhynchosporeae</taxon>
        <taxon>Rhynchospora</taxon>
    </lineage>
</organism>
<dbReference type="InterPro" id="IPR035995">
    <property type="entry name" value="Bowman-Birk_prot_inh"/>
</dbReference>
<dbReference type="GO" id="GO:0005576">
    <property type="term" value="C:extracellular region"/>
    <property type="evidence" value="ECO:0007669"/>
    <property type="project" value="InterPro"/>
</dbReference>
<dbReference type="SMART" id="SM00269">
    <property type="entry name" value="BowB"/>
    <property type="match status" value="1"/>
</dbReference>
<dbReference type="GO" id="GO:0004867">
    <property type="term" value="F:serine-type endopeptidase inhibitor activity"/>
    <property type="evidence" value="ECO:0007669"/>
    <property type="project" value="UniProtKB-KW"/>
</dbReference>
<dbReference type="AlphaFoldDB" id="A0AAD6ELU2"/>
<feature type="signal peptide" evidence="6">
    <location>
        <begin position="1"/>
        <end position="30"/>
    </location>
</feature>